<dbReference type="GO" id="GO:0016787">
    <property type="term" value="F:hydrolase activity"/>
    <property type="evidence" value="ECO:0007669"/>
    <property type="project" value="UniProtKB-KW"/>
</dbReference>
<proteinExistence type="predicted"/>
<dbReference type="SMART" id="SM00463">
    <property type="entry name" value="SMR"/>
    <property type="match status" value="1"/>
</dbReference>
<dbReference type="Proteomes" id="UP000255248">
    <property type="component" value="Unassembled WGS sequence"/>
</dbReference>
<dbReference type="PANTHER" id="PTHR35562:SF2">
    <property type="entry name" value="DNA ENDONUCLEASE SMRA-RELATED"/>
    <property type="match status" value="1"/>
</dbReference>
<dbReference type="InterPro" id="IPR036063">
    <property type="entry name" value="Smr_dom_sf"/>
</dbReference>
<dbReference type="SUPFAM" id="SSF160443">
    <property type="entry name" value="SMR domain-like"/>
    <property type="match status" value="1"/>
</dbReference>
<sequence>MNWEEGEMESESLFHQEMIGVKPLVSDRVRFAAQSAPSAAQLARRAAAQQVLVARPDYLSLEAVEMLSPHDLVGFKREGIQEGVYRKLRLGKYALQAVLDLHRHTLSEARSALLQFIADCVLVLHGKGERSQPQALLKSYVSAWLPQIPEVMALHSAERRHGGSGALYVLLRKSERRKADNRERHQKRLG</sequence>
<dbReference type="RefSeq" id="WP_232238258.1">
    <property type="nucleotide sequence ID" value="NZ_CP065626.1"/>
</dbReference>
<dbReference type="GO" id="GO:0004520">
    <property type="term" value="F:DNA endonuclease activity"/>
    <property type="evidence" value="ECO:0007669"/>
    <property type="project" value="TreeGrafter"/>
</dbReference>
<keyword evidence="2" id="KW-0378">Hydrolase</keyword>
<name>A0A376DNP4_9GAMM</name>
<keyword evidence="2" id="KW-0255">Endonuclease</keyword>
<reference evidence="2 3" key="1">
    <citation type="submission" date="2018-06" db="EMBL/GenBank/DDBJ databases">
        <authorList>
            <consortium name="Pathogen Informatics"/>
            <person name="Doyle S."/>
        </authorList>
    </citation>
    <scope>NUCLEOTIDE SEQUENCE [LARGE SCALE GENOMIC DNA]</scope>
    <source>
        <strain evidence="2 3">NCTC12121</strain>
    </source>
</reference>
<dbReference type="PROSITE" id="PS50828">
    <property type="entry name" value="SMR"/>
    <property type="match status" value="1"/>
</dbReference>
<dbReference type="EMBL" id="UFXZ01000001">
    <property type="protein sequence ID" value="STC92459.1"/>
    <property type="molecule type" value="Genomic_DNA"/>
</dbReference>
<dbReference type="InterPro" id="IPR047688">
    <property type="entry name" value="Endonuc_SmrA"/>
</dbReference>
<dbReference type="InterPro" id="IPR002625">
    <property type="entry name" value="Smr_dom"/>
</dbReference>
<evidence type="ECO:0000313" key="3">
    <source>
        <dbReference type="Proteomes" id="UP000255248"/>
    </source>
</evidence>
<dbReference type="Gene3D" id="3.30.1370.110">
    <property type="match status" value="1"/>
</dbReference>
<evidence type="ECO:0000313" key="2">
    <source>
        <dbReference type="EMBL" id="STC92459.1"/>
    </source>
</evidence>
<keyword evidence="2" id="KW-0540">Nuclease</keyword>
<protein>
    <submittedName>
        <fullName evidence="2">Probable DNA endonuclease SmrA</fullName>
        <ecNumber evidence="2">3.1.-.-</ecNumber>
    </submittedName>
</protein>
<dbReference type="EC" id="3.1.-.-" evidence="2"/>
<evidence type="ECO:0000259" key="1">
    <source>
        <dbReference type="PROSITE" id="PS50828"/>
    </source>
</evidence>
<accession>A0A376DNP4</accession>
<dbReference type="STRING" id="93378.A9798_16990"/>
<feature type="domain" description="Smr" evidence="1">
    <location>
        <begin position="99"/>
        <end position="172"/>
    </location>
</feature>
<dbReference type="PANTHER" id="PTHR35562">
    <property type="entry name" value="DNA ENDONUCLEASE SMRA-RELATED"/>
    <property type="match status" value="1"/>
</dbReference>
<gene>
    <name evidence="2" type="primary">smrA</name>
    <name evidence="2" type="ORF">NCTC12121_03524</name>
</gene>
<dbReference type="Pfam" id="PF01713">
    <property type="entry name" value="Smr"/>
    <property type="match status" value="1"/>
</dbReference>
<dbReference type="AlphaFoldDB" id="A0A376DNP4"/>
<organism evidence="2 3">
    <name type="scientific">Edwardsiella hoshinae</name>
    <dbReference type="NCBI Taxonomy" id="93378"/>
    <lineage>
        <taxon>Bacteria</taxon>
        <taxon>Pseudomonadati</taxon>
        <taxon>Pseudomonadota</taxon>
        <taxon>Gammaproteobacteria</taxon>
        <taxon>Enterobacterales</taxon>
        <taxon>Hafniaceae</taxon>
        <taxon>Edwardsiella</taxon>
    </lineage>
</organism>
<dbReference type="NCBIfam" id="NF033154">
    <property type="entry name" value="endonuc_SmrA"/>
    <property type="match status" value="1"/>
</dbReference>